<feature type="region of interest" description="Disordered" evidence="1">
    <location>
        <begin position="113"/>
        <end position="132"/>
    </location>
</feature>
<feature type="region of interest" description="Disordered" evidence="1">
    <location>
        <begin position="143"/>
        <end position="236"/>
    </location>
</feature>
<dbReference type="AlphaFoldDB" id="A0A6V7QND8"/>
<dbReference type="EMBL" id="LR862137">
    <property type="protein sequence ID" value="CAD1844447.1"/>
    <property type="molecule type" value="Genomic_DNA"/>
</dbReference>
<dbReference type="InterPro" id="IPR021109">
    <property type="entry name" value="Peptidase_aspartic_dom_sf"/>
</dbReference>
<dbReference type="Gene3D" id="2.40.70.10">
    <property type="entry name" value="Acid Proteases"/>
    <property type="match status" value="1"/>
</dbReference>
<dbReference type="SUPFAM" id="SSF50630">
    <property type="entry name" value="Acid proteases"/>
    <property type="match status" value="1"/>
</dbReference>
<feature type="compositionally biased region" description="Low complexity" evidence="1">
    <location>
        <begin position="219"/>
        <end position="228"/>
    </location>
</feature>
<accession>A0A6V7QND8</accession>
<gene>
    <name evidence="2" type="ORF">CB5_LOCUS27658</name>
</gene>
<feature type="region of interest" description="Disordered" evidence="1">
    <location>
        <begin position="55"/>
        <end position="79"/>
    </location>
</feature>
<name>A0A6V7QND8_ANACO</name>
<feature type="compositionally biased region" description="Low complexity" evidence="1">
    <location>
        <begin position="270"/>
        <end position="292"/>
    </location>
</feature>
<sequence>MSALFVVVVDSESDQLLLLPLRHSHSHSDSSAGHSVHQLLKASSLRSARATVAPCGGGGATPSGAAAGRCRSRSPPGATTRCRCRWADDRVAVPGHGERPGVVPLRALRLHPLRGEAGPEPQPSPCPAPRLPPAALLVGGLLRRPFRPPGLRPLRRRRLPPRRHRDVLLLPAPAPPSTTPTATAASSPSSAAAPSPSAASPSPTSPSPAPTPPSPSPSASPASAAAPSPSRPARPPLPSLSSRFSYCLVAHSFRPDRLLLPSPLILGRDPTLIPSSTPRSSRTLSTPTSTPSPSSPSPWAPSGSEPARTRRRGPGRERRDGGRLGHHLHHAPRRDPLPPHRRVPPPNVPRRVRPLAPDRVPNRARPVLPLPPRPELDPVRARPGPPLQGQRQRGAARRNYFMGFESESESAEEGGGRVGCLMVMNGGDGSDDDYGGPAGTLGNFQQQGFEVVYDLEQGRVGFARRRCTALWDSLSRG</sequence>
<feature type="compositionally biased region" description="Pro residues" evidence="1">
    <location>
        <begin position="120"/>
        <end position="132"/>
    </location>
</feature>
<feature type="compositionally biased region" description="Basic and acidic residues" evidence="1">
    <location>
        <begin position="314"/>
        <end position="323"/>
    </location>
</feature>
<feature type="compositionally biased region" description="Low complexity" evidence="1">
    <location>
        <begin position="179"/>
        <end position="202"/>
    </location>
</feature>
<evidence type="ECO:0000313" key="2">
    <source>
        <dbReference type="EMBL" id="CAD1844447.1"/>
    </source>
</evidence>
<feature type="compositionally biased region" description="Basic residues" evidence="1">
    <location>
        <begin position="153"/>
        <end position="165"/>
    </location>
</feature>
<feature type="region of interest" description="Disordered" evidence="1">
    <location>
        <begin position="261"/>
        <end position="395"/>
    </location>
</feature>
<organism evidence="2">
    <name type="scientific">Ananas comosus var. bracteatus</name>
    <name type="common">red pineapple</name>
    <dbReference type="NCBI Taxonomy" id="296719"/>
    <lineage>
        <taxon>Eukaryota</taxon>
        <taxon>Viridiplantae</taxon>
        <taxon>Streptophyta</taxon>
        <taxon>Embryophyta</taxon>
        <taxon>Tracheophyta</taxon>
        <taxon>Spermatophyta</taxon>
        <taxon>Magnoliopsida</taxon>
        <taxon>Liliopsida</taxon>
        <taxon>Poales</taxon>
        <taxon>Bromeliaceae</taxon>
        <taxon>Bromelioideae</taxon>
        <taxon>Ananas</taxon>
    </lineage>
</organism>
<evidence type="ECO:0000256" key="1">
    <source>
        <dbReference type="SAM" id="MobiDB-lite"/>
    </source>
</evidence>
<feature type="compositionally biased region" description="Pro residues" evidence="1">
    <location>
        <begin position="203"/>
        <end position="218"/>
    </location>
</feature>
<proteinExistence type="predicted"/>
<reference evidence="2" key="1">
    <citation type="submission" date="2020-07" db="EMBL/GenBank/DDBJ databases">
        <authorList>
            <person name="Lin J."/>
        </authorList>
    </citation>
    <scope>NUCLEOTIDE SEQUENCE</scope>
</reference>
<protein>
    <submittedName>
        <fullName evidence="2">Uncharacterized protein</fullName>
    </submittedName>
</protein>
<feature type="compositionally biased region" description="Low complexity" evidence="1">
    <location>
        <begin position="354"/>
        <end position="367"/>
    </location>
</feature>